<accession>A0A0S1SVJ6</accession>
<dbReference type="EMBL" id="CP013065">
    <property type="protein sequence ID" value="ALM13378.1"/>
    <property type="molecule type" value="Genomic_DNA"/>
</dbReference>
<gene>
    <name evidence="1" type="ORF">PeribacterD1_0705</name>
</gene>
<dbReference type="Proteomes" id="UP000069135">
    <property type="component" value="Chromosome"/>
</dbReference>
<dbReference type="KEGG" id="prf:PeribacterA2_0704"/>
<evidence type="ECO:0000313" key="2">
    <source>
        <dbReference type="Proteomes" id="UP000069135"/>
    </source>
</evidence>
<reference evidence="1 2" key="2">
    <citation type="journal article" date="2016" name="PeerJ">
        <title>Analysis of five complete genome sequences for members of the class Peribacteria in the recently recognized Peregrinibacteria bacterial phylum.</title>
        <authorList>
            <person name="Anantharaman K."/>
            <person name="Brown C.T."/>
            <person name="Burstein D."/>
            <person name="Castelle C.J."/>
            <person name="Probst A.J."/>
            <person name="Thomas B.C."/>
            <person name="Williams K.H."/>
            <person name="Banfield J.F."/>
        </authorList>
    </citation>
    <scope>NUCLEOTIDE SEQUENCE [LARGE SCALE GENOMIC DNA]</scope>
    <source>
        <strain evidence="1">RIFOXYD1_FULL_PER-ii_59_16</strain>
    </source>
</reference>
<protein>
    <submittedName>
        <fullName evidence="1">Uncharacterized protein</fullName>
    </submittedName>
</protein>
<organism evidence="1 2">
    <name type="scientific">Candidatus Peribacter riflensis</name>
    <dbReference type="NCBI Taxonomy" id="1735162"/>
    <lineage>
        <taxon>Bacteria</taxon>
        <taxon>Candidatus Peregrinibacteriota</taxon>
        <taxon>Candidatus Peribacteria</taxon>
        <taxon>Candidatus Peribacterales</taxon>
        <taxon>Candidatus Peribacteraceae</taxon>
        <taxon>Candidatus Peribacter</taxon>
    </lineage>
</organism>
<proteinExistence type="predicted"/>
<name>A0A0S1SLN3_9BACT</name>
<sequence length="263" mass="29219">MSPAIEISGHSLCYCRDALGLYKSYLAERNRKGNATIEKELSVVSGAHRSIMNEFNRRHGMRDFQDWMTTEFDISDASCRLLKALLPIYKRKYELEKQAALNAGESSASQEHIDAYIAKVDEIMGWGFLQRVEPYPLLVRQSQLLADEERAAQPPAQLEARTVINIQGRNVVVGSHNIVVQEAYVEVSTALESLLKLVNASDLPVEKKKDIEADVATIQTQLSKQSPSKKIISAAYGTLEKAVTIGGGVELVRQIGELLSKFL</sequence>
<accession>A0A0S1SLN3</accession>
<evidence type="ECO:0000313" key="1">
    <source>
        <dbReference type="EMBL" id="ALM13378.1"/>
    </source>
</evidence>
<accession>A0A0S1SI75</accession>
<dbReference type="AlphaFoldDB" id="A0A0S1SLN3"/>
<accession>A0A0S1SQX1</accession>
<reference evidence="2" key="1">
    <citation type="submission" date="2015-10" db="EMBL/GenBank/DDBJ databases">
        <title>Analysis of five complete genome sequences for members of the class Peribacteria in the recently recognized Peregrinibacteria bacterial phylum.</title>
        <authorList>
            <person name="Anantharaman K."/>
            <person name="Brown C.T."/>
            <person name="Burstein D."/>
            <person name="Castelle C.J."/>
            <person name="Probst A.J."/>
            <person name="Thomas B.C."/>
            <person name="Williams K.H."/>
            <person name="Banfield J.F."/>
        </authorList>
    </citation>
    <scope>NUCLEOTIDE SEQUENCE [LARGE SCALE GENOMIC DNA]</scope>
</reference>
<accession>A0A0S1SM00</accession>